<evidence type="ECO:0000256" key="1">
    <source>
        <dbReference type="ARBA" id="ARBA00004141"/>
    </source>
</evidence>
<feature type="transmembrane region" description="Helical" evidence="6">
    <location>
        <begin position="148"/>
        <end position="170"/>
    </location>
</feature>
<keyword evidence="8" id="KW-1185">Reference proteome</keyword>
<keyword evidence="6" id="KW-1003">Cell membrane</keyword>
<gene>
    <name evidence="7" type="ORF">Sant_P0203</name>
</gene>
<evidence type="ECO:0000256" key="6">
    <source>
        <dbReference type="RuleBase" id="RU363041"/>
    </source>
</evidence>
<feature type="transmembrane region" description="Helical" evidence="6">
    <location>
        <begin position="83"/>
        <end position="103"/>
    </location>
</feature>
<evidence type="ECO:0000256" key="3">
    <source>
        <dbReference type="ARBA" id="ARBA00022692"/>
    </source>
</evidence>
<evidence type="ECO:0000256" key="4">
    <source>
        <dbReference type="ARBA" id="ARBA00022989"/>
    </source>
</evidence>
<dbReference type="Pfam" id="PF01925">
    <property type="entry name" value="TauE"/>
    <property type="match status" value="1"/>
</dbReference>
<dbReference type="KEGG" id="sod:Sant_P0203"/>
<feature type="transmembrane region" description="Helical" evidence="6">
    <location>
        <begin position="190"/>
        <end position="207"/>
    </location>
</feature>
<keyword evidence="7" id="KW-0614">Plasmid</keyword>
<organism evidence="7 8">
    <name type="scientific">Sodalis praecaptivus</name>
    <dbReference type="NCBI Taxonomy" id="1239307"/>
    <lineage>
        <taxon>Bacteria</taxon>
        <taxon>Pseudomonadati</taxon>
        <taxon>Pseudomonadota</taxon>
        <taxon>Gammaproteobacteria</taxon>
        <taxon>Enterobacterales</taxon>
        <taxon>Bruguierivoracaceae</taxon>
        <taxon>Sodalis</taxon>
    </lineage>
</organism>
<sequence>MFWLLLIVFGILSGMTTVLFGFGGGFVAVPLLFALTTLSYPSGSLIGQSAMHIAVATSTATMIFGAGLATLRRHQEGQLRWKYVRPLLIPLAVGATGGAVTAAAVSGPWIKGCFMVYIGLTVFDAVLRPGFIHESHARFRPLSARANLFAGLTMGGVAAFLGVGGSVMSVPMMRRRGASMSEASALANPVSLPMAVAGTLVYVFLAWRGQSLGNGFVGYINLPALAVLVAGSWCGIYLGAPLLSKIPDGAHARLYLALLILMFVVLLTT</sequence>
<accession>W0I4A4</accession>
<evidence type="ECO:0000256" key="2">
    <source>
        <dbReference type="ARBA" id="ARBA00009142"/>
    </source>
</evidence>
<feature type="transmembrane region" description="Helical" evidence="6">
    <location>
        <begin position="109"/>
        <end position="127"/>
    </location>
</feature>
<dbReference type="EMBL" id="CP006570">
    <property type="protein sequence ID" value="AHF79248.1"/>
    <property type="molecule type" value="Genomic_DNA"/>
</dbReference>
<comment type="similarity">
    <text evidence="2 6">Belongs to the 4-toluene sulfonate uptake permease (TSUP) (TC 2.A.102) family.</text>
</comment>
<proteinExistence type="inferred from homology"/>
<keyword evidence="4 6" id="KW-1133">Transmembrane helix</keyword>
<dbReference type="HOGENOM" id="CLU_045498_6_1_6"/>
<reference evidence="7 8" key="1">
    <citation type="journal article" date="2014" name="Genome Biol. Evol.">
        <title>Genome degeneration and adaptation in a nascent stage of symbiosis.</title>
        <authorList>
            <person name="Oakeson K.F."/>
            <person name="Gil R."/>
            <person name="Clayton A.L."/>
            <person name="Dunn D.M."/>
            <person name="von Niederhausern A.C."/>
            <person name="Hamil C."/>
            <person name="Aoyagi A."/>
            <person name="Duval B."/>
            <person name="Baca A."/>
            <person name="Silva F.J."/>
            <person name="Vallier A."/>
            <person name="Jackson D.G."/>
            <person name="Latorre A."/>
            <person name="Weiss R.B."/>
            <person name="Heddi A."/>
            <person name="Moya A."/>
            <person name="Dale C."/>
        </authorList>
    </citation>
    <scope>NUCLEOTIDE SEQUENCE [LARGE SCALE GENOMIC DNA]</scope>
    <source>
        <strain evidence="7 8">HS1</strain>
        <plasmid evidence="8">Plasmid pHS1</plasmid>
    </source>
</reference>
<feature type="transmembrane region" description="Helical" evidence="6">
    <location>
        <begin position="252"/>
        <end position="268"/>
    </location>
</feature>
<feature type="transmembrane region" description="Helical" evidence="6">
    <location>
        <begin position="50"/>
        <end position="71"/>
    </location>
</feature>
<dbReference type="InterPro" id="IPR002781">
    <property type="entry name" value="TM_pro_TauE-like"/>
</dbReference>
<dbReference type="PANTHER" id="PTHR43701">
    <property type="entry name" value="MEMBRANE TRANSPORTER PROTEIN MJ0441-RELATED"/>
    <property type="match status" value="1"/>
</dbReference>
<keyword evidence="3 6" id="KW-0812">Transmembrane</keyword>
<protein>
    <recommendedName>
        <fullName evidence="6">Probable membrane transporter protein</fullName>
    </recommendedName>
</protein>
<keyword evidence="5 6" id="KW-0472">Membrane</keyword>
<dbReference type="RefSeq" id="WP_025424377.1">
    <property type="nucleotide sequence ID" value="NZ_CP006570.1"/>
</dbReference>
<evidence type="ECO:0000313" key="8">
    <source>
        <dbReference type="Proteomes" id="UP000019028"/>
    </source>
</evidence>
<feature type="transmembrane region" description="Helical" evidence="6">
    <location>
        <begin position="219"/>
        <end position="240"/>
    </location>
</feature>
<geneLocation type="plasmid" evidence="7 8">
    <name>pHS1</name>
</geneLocation>
<dbReference type="AlphaFoldDB" id="W0I4A4"/>
<dbReference type="OrthoDB" id="3431260at2"/>
<dbReference type="PANTHER" id="PTHR43701:SF2">
    <property type="entry name" value="MEMBRANE TRANSPORTER PROTEIN YJNA-RELATED"/>
    <property type="match status" value="1"/>
</dbReference>
<comment type="subcellular location">
    <subcellularLocation>
        <location evidence="6">Cell membrane</location>
        <topology evidence="6">Multi-pass membrane protein</topology>
    </subcellularLocation>
    <subcellularLocation>
        <location evidence="1">Membrane</location>
        <topology evidence="1">Multi-pass membrane protein</topology>
    </subcellularLocation>
</comment>
<dbReference type="GO" id="GO:0005886">
    <property type="term" value="C:plasma membrane"/>
    <property type="evidence" value="ECO:0007669"/>
    <property type="project" value="UniProtKB-SubCell"/>
</dbReference>
<name>W0I4A4_9GAMM</name>
<dbReference type="Proteomes" id="UP000019028">
    <property type="component" value="Plasmid pHS1"/>
</dbReference>
<evidence type="ECO:0000313" key="7">
    <source>
        <dbReference type="EMBL" id="AHF79248.1"/>
    </source>
</evidence>
<evidence type="ECO:0000256" key="5">
    <source>
        <dbReference type="ARBA" id="ARBA00023136"/>
    </source>
</evidence>
<dbReference type="InterPro" id="IPR051598">
    <property type="entry name" value="TSUP/Inactive_protease-like"/>
</dbReference>